<dbReference type="HAMAP" id="MF_00163">
    <property type="entry name" value="Pep_deformylase"/>
    <property type="match status" value="1"/>
</dbReference>
<dbReference type="Proteomes" id="UP000824241">
    <property type="component" value="Unassembled WGS sequence"/>
</dbReference>
<feature type="region of interest" description="Disordered" evidence="4">
    <location>
        <begin position="148"/>
        <end position="172"/>
    </location>
</feature>
<feature type="active site" evidence="3">
    <location>
        <position position="131"/>
    </location>
</feature>
<evidence type="ECO:0000256" key="2">
    <source>
        <dbReference type="ARBA" id="ARBA00023004"/>
    </source>
</evidence>
<dbReference type="GO" id="GO:0006412">
    <property type="term" value="P:translation"/>
    <property type="evidence" value="ECO:0007669"/>
    <property type="project" value="UniProtKB-UniRule"/>
</dbReference>
<dbReference type="SUPFAM" id="SSF56420">
    <property type="entry name" value="Peptide deformylase"/>
    <property type="match status" value="1"/>
</dbReference>
<evidence type="ECO:0000313" key="6">
    <source>
        <dbReference type="Proteomes" id="UP000824241"/>
    </source>
</evidence>
<dbReference type="GO" id="GO:0046872">
    <property type="term" value="F:metal ion binding"/>
    <property type="evidence" value="ECO:0007669"/>
    <property type="project" value="UniProtKB-KW"/>
</dbReference>
<organism evidence="5 6">
    <name type="scientific">Candidatus Faecivivens stercoravium</name>
    <dbReference type="NCBI Taxonomy" id="2840803"/>
    <lineage>
        <taxon>Bacteria</taxon>
        <taxon>Bacillati</taxon>
        <taxon>Bacillota</taxon>
        <taxon>Clostridia</taxon>
        <taxon>Eubacteriales</taxon>
        <taxon>Oscillospiraceae</taxon>
        <taxon>Oscillospiraceae incertae sedis</taxon>
        <taxon>Candidatus Faecivivens</taxon>
    </lineage>
</organism>
<reference evidence="5" key="1">
    <citation type="submission" date="2020-10" db="EMBL/GenBank/DDBJ databases">
        <authorList>
            <person name="Gilroy R."/>
        </authorList>
    </citation>
    <scope>NUCLEOTIDE SEQUENCE</scope>
    <source>
        <strain evidence="5">CHK189-12415</strain>
    </source>
</reference>
<evidence type="ECO:0000256" key="3">
    <source>
        <dbReference type="HAMAP-Rule" id="MF_00163"/>
    </source>
</evidence>
<comment type="cofactor">
    <cofactor evidence="3">
        <name>Fe(2+)</name>
        <dbReference type="ChEBI" id="CHEBI:29033"/>
    </cofactor>
    <text evidence="3">Binds 1 Fe(2+) ion.</text>
</comment>
<comment type="function">
    <text evidence="3">Removes the formyl group from the N-terminal Met of newly synthesized proteins. Requires at least a dipeptide for an efficient rate of reaction. N-terminal L-methionine is a prerequisite for activity but the enzyme has broad specificity at other positions.</text>
</comment>
<dbReference type="AlphaFoldDB" id="A0A9D1DYK5"/>
<protein>
    <recommendedName>
        <fullName evidence="3">Peptide deformylase</fullName>
        <shortName evidence="3">PDF</shortName>
        <ecNumber evidence="3">3.5.1.88</ecNumber>
    </recommendedName>
    <alternativeName>
        <fullName evidence="3">Polypeptide deformylase</fullName>
    </alternativeName>
</protein>
<sequence>MAIRNMVYEGDPLLRKTSREVTAFDERLGTLLDDMAETMYQQSGVGLAAVQVGVLRRAVVIDIGEGKIELVNPMILETSGSQVGSEGCLSFPGQFGIVERPDAVTVKAQNRKGEWFEVTGTALLARALCHEIDHLDGIVFTDHATRMLEPNENPPKNKRRVTAHVKKSKAAE</sequence>
<feature type="binding site" evidence="3">
    <location>
        <position position="130"/>
    </location>
    <ligand>
        <name>Fe cation</name>
        <dbReference type="ChEBI" id="CHEBI:24875"/>
    </ligand>
</feature>
<dbReference type="Pfam" id="PF01327">
    <property type="entry name" value="Pep_deformylase"/>
    <property type="match status" value="1"/>
</dbReference>
<feature type="compositionally biased region" description="Basic residues" evidence="4">
    <location>
        <begin position="156"/>
        <end position="172"/>
    </location>
</feature>
<dbReference type="EC" id="3.5.1.88" evidence="3"/>
<gene>
    <name evidence="3 5" type="primary">def</name>
    <name evidence="5" type="ORF">IAB37_07540</name>
</gene>
<feature type="binding site" evidence="3">
    <location>
        <position position="134"/>
    </location>
    <ligand>
        <name>Fe cation</name>
        <dbReference type="ChEBI" id="CHEBI:24875"/>
    </ligand>
</feature>
<dbReference type="NCBIfam" id="TIGR00079">
    <property type="entry name" value="pept_deformyl"/>
    <property type="match status" value="1"/>
</dbReference>
<dbReference type="Gene3D" id="3.90.45.10">
    <property type="entry name" value="Peptide deformylase"/>
    <property type="match status" value="1"/>
</dbReference>
<keyword evidence="3" id="KW-0648">Protein biosynthesis</keyword>
<dbReference type="CDD" id="cd00487">
    <property type="entry name" value="Pep_deformylase"/>
    <property type="match status" value="1"/>
</dbReference>
<dbReference type="InterPro" id="IPR036821">
    <property type="entry name" value="Peptide_deformylase_sf"/>
</dbReference>
<comment type="caution">
    <text evidence="5">The sequence shown here is derived from an EMBL/GenBank/DDBJ whole genome shotgun (WGS) entry which is preliminary data.</text>
</comment>
<reference evidence="5" key="2">
    <citation type="journal article" date="2021" name="PeerJ">
        <title>Extensive microbial diversity within the chicken gut microbiome revealed by metagenomics and culture.</title>
        <authorList>
            <person name="Gilroy R."/>
            <person name="Ravi A."/>
            <person name="Getino M."/>
            <person name="Pursley I."/>
            <person name="Horton D.L."/>
            <person name="Alikhan N.F."/>
            <person name="Baker D."/>
            <person name="Gharbi K."/>
            <person name="Hall N."/>
            <person name="Watson M."/>
            <person name="Adriaenssens E.M."/>
            <person name="Foster-Nyarko E."/>
            <person name="Jarju S."/>
            <person name="Secka A."/>
            <person name="Antonio M."/>
            <person name="Oren A."/>
            <person name="Chaudhuri R.R."/>
            <person name="La Ragione R."/>
            <person name="Hildebrand F."/>
            <person name="Pallen M.J."/>
        </authorList>
    </citation>
    <scope>NUCLEOTIDE SEQUENCE</scope>
    <source>
        <strain evidence="5">CHK189-12415</strain>
    </source>
</reference>
<dbReference type="PANTHER" id="PTHR10458:SF22">
    <property type="entry name" value="PEPTIDE DEFORMYLASE"/>
    <property type="match status" value="1"/>
</dbReference>
<comment type="similarity">
    <text evidence="1 3">Belongs to the polypeptide deformylase family.</text>
</comment>
<keyword evidence="2 3" id="KW-0408">Iron</keyword>
<keyword evidence="3 5" id="KW-0378">Hydrolase</keyword>
<feature type="binding site" evidence="3">
    <location>
        <position position="88"/>
    </location>
    <ligand>
        <name>Fe cation</name>
        <dbReference type="ChEBI" id="CHEBI:24875"/>
    </ligand>
</feature>
<dbReference type="PIRSF" id="PIRSF004749">
    <property type="entry name" value="Pep_def"/>
    <property type="match status" value="1"/>
</dbReference>
<name>A0A9D1DYK5_9FIRM</name>
<dbReference type="InterPro" id="IPR023635">
    <property type="entry name" value="Peptide_deformylase"/>
</dbReference>
<keyword evidence="3" id="KW-0479">Metal-binding</keyword>
<accession>A0A9D1DYK5</accession>
<evidence type="ECO:0000313" key="5">
    <source>
        <dbReference type="EMBL" id="HIR61406.1"/>
    </source>
</evidence>
<evidence type="ECO:0000256" key="1">
    <source>
        <dbReference type="ARBA" id="ARBA00010759"/>
    </source>
</evidence>
<dbReference type="PRINTS" id="PR01576">
    <property type="entry name" value="PDEFORMYLASE"/>
</dbReference>
<comment type="catalytic activity">
    <reaction evidence="3">
        <text>N-terminal N-formyl-L-methionyl-[peptide] + H2O = N-terminal L-methionyl-[peptide] + formate</text>
        <dbReference type="Rhea" id="RHEA:24420"/>
        <dbReference type="Rhea" id="RHEA-COMP:10639"/>
        <dbReference type="Rhea" id="RHEA-COMP:10640"/>
        <dbReference type="ChEBI" id="CHEBI:15377"/>
        <dbReference type="ChEBI" id="CHEBI:15740"/>
        <dbReference type="ChEBI" id="CHEBI:49298"/>
        <dbReference type="ChEBI" id="CHEBI:64731"/>
        <dbReference type="EC" id="3.5.1.88"/>
    </reaction>
</comment>
<dbReference type="PANTHER" id="PTHR10458">
    <property type="entry name" value="PEPTIDE DEFORMYLASE"/>
    <property type="match status" value="1"/>
</dbReference>
<dbReference type="NCBIfam" id="NF001159">
    <property type="entry name" value="PRK00150.1-3"/>
    <property type="match status" value="1"/>
</dbReference>
<evidence type="ECO:0000256" key="4">
    <source>
        <dbReference type="SAM" id="MobiDB-lite"/>
    </source>
</evidence>
<dbReference type="GO" id="GO:0042586">
    <property type="term" value="F:peptide deformylase activity"/>
    <property type="evidence" value="ECO:0007669"/>
    <property type="project" value="UniProtKB-UniRule"/>
</dbReference>
<proteinExistence type="inferred from homology"/>
<dbReference type="EMBL" id="DVHA01000243">
    <property type="protein sequence ID" value="HIR61406.1"/>
    <property type="molecule type" value="Genomic_DNA"/>
</dbReference>